<dbReference type="GO" id="GO:0045989">
    <property type="term" value="P:positive regulation of striated muscle contraction"/>
    <property type="evidence" value="ECO:0007669"/>
    <property type="project" value="UniProtKB-ARBA"/>
</dbReference>
<dbReference type="CDD" id="cd00096">
    <property type="entry name" value="Ig"/>
    <property type="match status" value="2"/>
</dbReference>
<feature type="domain" description="Ig-like" evidence="10">
    <location>
        <begin position="4486"/>
        <end position="4574"/>
    </location>
</feature>
<dbReference type="FunFam" id="2.60.40.10:FF:000962">
    <property type="entry name" value="titin isoform X1"/>
    <property type="match status" value="7"/>
</dbReference>
<feature type="region of interest" description="Disordered" evidence="9">
    <location>
        <begin position="2993"/>
        <end position="3012"/>
    </location>
</feature>
<feature type="domain" description="Ig-like" evidence="10">
    <location>
        <begin position="4071"/>
        <end position="4154"/>
    </location>
</feature>
<dbReference type="PROSITE" id="PS50835">
    <property type="entry name" value="IG_LIKE"/>
    <property type="match status" value="35"/>
</dbReference>
<dbReference type="InterPro" id="IPR003598">
    <property type="entry name" value="Ig_sub2"/>
</dbReference>
<evidence type="ECO:0000256" key="3">
    <source>
        <dbReference type="ARBA" id="ARBA00022490"/>
    </source>
</evidence>
<dbReference type="FunFam" id="2.60.40.10:FF:000425">
    <property type="entry name" value="Myosin light chain kinase"/>
    <property type="match status" value="4"/>
</dbReference>
<feature type="domain" description="Ig-like" evidence="10">
    <location>
        <begin position="720"/>
        <end position="816"/>
    </location>
</feature>
<dbReference type="Pfam" id="PF07679">
    <property type="entry name" value="I-set"/>
    <property type="match status" value="35"/>
</dbReference>
<dbReference type="FunFam" id="2.60.40.10:FF:000032">
    <property type="entry name" value="palladin isoform X1"/>
    <property type="match status" value="2"/>
</dbReference>
<dbReference type="GO" id="GO:0040017">
    <property type="term" value="P:positive regulation of locomotion"/>
    <property type="evidence" value="ECO:0007669"/>
    <property type="project" value="UniProtKB-ARBA"/>
</dbReference>
<feature type="region of interest" description="Disordered" evidence="9">
    <location>
        <begin position="4577"/>
        <end position="4599"/>
    </location>
</feature>
<feature type="domain" description="Ig-like" evidence="10">
    <location>
        <begin position="2324"/>
        <end position="2415"/>
    </location>
</feature>
<dbReference type="GO" id="GO:0005524">
    <property type="term" value="F:ATP binding"/>
    <property type="evidence" value="ECO:0007669"/>
    <property type="project" value="UniProtKB-KW"/>
</dbReference>
<keyword evidence="7" id="KW-1015">Disulfide bond</keyword>
<keyword evidence="3" id="KW-0963">Cytoplasm</keyword>
<dbReference type="FunFam" id="2.60.40.10:FF:000119">
    <property type="entry name" value="Sallimus, isoform P"/>
    <property type="match status" value="18"/>
</dbReference>
<evidence type="ECO:0000256" key="6">
    <source>
        <dbReference type="ARBA" id="ARBA00022840"/>
    </source>
</evidence>
<evidence type="ECO:0000256" key="7">
    <source>
        <dbReference type="ARBA" id="ARBA00023157"/>
    </source>
</evidence>
<dbReference type="Proteomes" id="UP001292094">
    <property type="component" value="Unassembled WGS sequence"/>
</dbReference>
<feature type="domain" description="Ig-like" evidence="10">
    <location>
        <begin position="1925"/>
        <end position="2016"/>
    </location>
</feature>
<feature type="domain" description="Ig-like" evidence="10">
    <location>
        <begin position="3518"/>
        <end position="3608"/>
    </location>
</feature>
<feature type="compositionally biased region" description="Basic and acidic residues" evidence="9">
    <location>
        <begin position="2993"/>
        <end position="3006"/>
    </location>
</feature>
<keyword evidence="4" id="KW-0677">Repeat</keyword>
<feature type="domain" description="Ig-like" evidence="10">
    <location>
        <begin position="4597"/>
        <end position="4685"/>
    </location>
</feature>
<keyword evidence="8" id="KW-0393">Immunoglobulin domain</keyword>
<keyword evidence="12" id="KW-1185">Reference proteome</keyword>
<evidence type="ECO:0000256" key="2">
    <source>
        <dbReference type="ARBA" id="ARBA00006692"/>
    </source>
</evidence>
<keyword evidence="5" id="KW-0547">Nucleotide-binding</keyword>
<dbReference type="InterPro" id="IPR036179">
    <property type="entry name" value="Ig-like_dom_sf"/>
</dbReference>
<feature type="domain" description="Ig-like" evidence="10">
    <location>
        <begin position="4383"/>
        <end position="4472"/>
    </location>
</feature>
<dbReference type="InterPro" id="IPR013783">
    <property type="entry name" value="Ig-like_fold"/>
</dbReference>
<evidence type="ECO:0000313" key="11">
    <source>
        <dbReference type="EMBL" id="KAK4306764.1"/>
    </source>
</evidence>
<feature type="domain" description="Ig-like" evidence="10">
    <location>
        <begin position="2733"/>
        <end position="2823"/>
    </location>
</feature>
<feature type="domain" description="Ig-like" evidence="10">
    <location>
        <begin position="587"/>
        <end position="679"/>
    </location>
</feature>
<feature type="domain" description="Ig-like" evidence="10">
    <location>
        <begin position="1393"/>
        <end position="1479"/>
    </location>
</feature>
<dbReference type="InterPro" id="IPR007110">
    <property type="entry name" value="Ig-like_dom"/>
</dbReference>
<dbReference type="SMART" id="SM00409">
    <property type="entry name" value="IG"/>
    <property type="match status" value="35"/>
</dbReference>
<feature type="domain" description="Ig-like" evidence="10">
    <location>
        <begin position="3109"/>
        <end position="3200"/>
    </location>
</feature>
<dbReference type="GO" id="GO:0005737">
    <property type="term" value="C:cytoplasm"/>
    <property type="evidence" value="ECO:0007669"/>
    <property type="project" value="UniProtKB-SubCell"/>
</dbReference>
<evidence type="ECO:0000256" key="4">
    <source>
        <dbReference type="ARBA" id="ARBA00022737"/>
    </source>
</evidence>
<feature type="domain" description="Ig-like" evidence="10">
    <location>
        <begin position="2457"/>
        <end position="2543"/>
    </location>
</feature>
<organism evidence="11 12">
    <name type="scientific">Petrolisthes manimaculis</name>
    <dbReference type="NCBI Taxonomy" id="1843537"/>
    <lineage>
        <taxon>Eukaryota</taxon>
        <taxon>Metazoa</taxon>
        <taxon>Ecdysozoa</taxon>
        <taxon>Arthropoda</taxon>
        <taxon>Crustacea</taxon>
        <taxon>Multicrustacea</taxon>
        <taxon>Malacostraca</taxon>
        <taxon>Eumalacostraca</taxon>
        <taxon>Eucarida</taxon>
        <taxon>Decapoda</taxon>
        <taxon>Pleocyemata</taxon>
        <taxon>Anomura</taxon>
        <taxon>Galatheoidea</taxon>
        <taxon>Porcellanidae</taxon>
        <taxon>Petrolisthes</taxon>
    </lineage>
</organism>
<dbReference type="FunFam" id="2.60.40.10:FF:000697">
    <property type="entry name" value="titin isoform X1"/>
    <property type="match status" value="1"/>
</dbReference>
<feature type="domain" description="Ig-like" evidence="10">
    <location>
        <begin position="2190"/>
        <end position="2283"/>
    </location>
</feature>
<feature type="domain" description="Ig-like" evidence="10">
    <location>
        <begin position="1125"/>
        <end position="1218"/>
    </location>
</feature>
<comment type="similarity">
    <text evidence="2">Belongs to the protein kinase superfamily. CAMK Ser/Thr protein kinase family.</text>
</comment>
<feature type="domain" description="Ig-like" evidence="10">
    <location>
        <begin position="3007"/>
        <end position="3099"/>
    </location>
</feature>
<dbReference type="FunFam" id="2.60.40.10:FF:000147">
    <property type="entry name" value="Myosin light chain kinase"/>
    <property type="match status" value="1"/>
</dbReference>
<dbReference type="SUPFAM" id="SSF48726">
    <property type="entry name" value="Immunoglobulin"/>
    <property type="match status" value="35"/>
</dbReference>
<dbReference type="GO" id="GO:0060298">
    <property type="term" value="P:positive regulation of sarcomere organization"/>
    <property type="evidence" value="ECO:0007669"/>
    <property type="project" value="UniProtKB-ARBA"/>
</dbReference>
<comment type="caution">
    <text evidence="11">The sequence shown here is derived from an EMBL/GenBank/DDBJ whole genome shotgun (WGS) entry which is preliminary data.</text>
</comment>
<evidence type="ECO:0000256" key="5">
    <source>
        <dbReference type="ARBA" id="ARBA00022741"/>
    </source>
</evidence>
<name>A0AAE1PGB0_9EUCA</name>
<feature type="domain" description="Ig-like" evidence="10">
    <location>
        <begin position="3242"/>
        <end position="3333"/>
    </location>
</feature>
<feature type="domain" description="Ig-like" evidence="10">
    <location>
        <begin position="29"/>
        <end position="120"/>
    </location>
</feature>
<feature type="domain" description="Ig-like" evidence="10">
    <location>
        <begin position="3789"/>
        <end position="3879"/>
    </location>
</feature>
<feature type="region of interest" description="Disordered" evidence="9">
    <location>
        <begin position="4251"/>
        <end position="4299"/>
    </location>
</feature>
<evidence type="ECO:0000313" key="12">
    <source>
        <dbReference type="Proteomes" id="UP001292094"/>
    </source>
</evidence>
<reference evidence="11" key="1">
    <citation type="submission" date="2023-11" db="EMBL/GenBank/DDBJ databases">
        <title>Genome assemblies of two species of porcelain crab, Petrolisthes cinctipes and Petrolisthes manimaculis (Anomura: Porcellanidae).</title>
        <authorList>
            <person name="Angst P."/>
        </authorList>
    </citation>
    <scope>NUCLEOTIDE SEQUENCE</scope>
    <source>
        <strain evidence="11">PB745_02</strain>
        <tissue evidence="11">Gill</tissue>
    </source>
</reference>
<sequence length="4836" mass="542866">MAFHVQQGVQRVQGPTQMMPVGLPAGASPPVFEQIFRNARFAQGGDALFEGKVTGNPKPTVSWTRKGTKLTPGNKYQVTHDETTGVVTLLITAIGPGDEGEYTCTAANQYGEAICTVYIQPEAALMMQQQRQQQQSKSFMQQQQMSQQFIQQQQQQQMLSMQNGLVESFRVDTFEYRLLHEVEFRRSLITYIAGEQEVDLGAIQGPPQAPQLQQKPRSTKVTAGGNATFTVRVSGHPSPRVVWFKNGVHLQSSDKHLMTQSAGQVTLVVKQVNVNDDGHYTMMAENSSGCTVASAQLAVVPRGEVTNGAPQPEIIRSERIEQQQAYQEVVDESGEAKNLEPKFVRGPSDREVQEGKLVRFEARATGRPYPEVTWYINGQQVVDDNTHKVLVNESGNHSLMISKAALSDAGVITCVAKNKSGEATYQCNLNVLEAQQMVSPKFVERFQQTSVSEGETVVLQCRAVGTPMPVLSWQKDGVTIENTANVMVQYDNNGASCLQVLSAGAADAGWYQCNAQNSAGSTATRARLHVQTPKAPPPAAPYRPHFPKSGKIIEPEPEPEPEVIILRPVERAHHVPKAPEEEQPEPPKFTHPMRDIDIVEGTRAHFEAKVTPLGDATMNIEWLLDGKPLSASSRATATYRFGFVALDILNVINADAGVYTCRATNVMGQAETSANLRITDRPLIESQTQHPEAMEQIGYLEDQSRFQRTISIEESSTIKPTFVKPLINLGEVLEGKYAHFEGQLQPVSDPFMRIEWFKDGKHITASSRINVIYNFGYVALNIMQLREEDSGVYTVRAFNKAGECTSQGSIKVISLSSVTGDLGIPEQAQHIKSVEEMEAYRQQMLMKTAAEMAEASTAPVFKTDIKDATAREGGYAHFEARLEPIGDPTLKVEWLKDGRPMEASSRITAFFNFGYVALTVKALIVKDSGTYTCRAYNAKGEARVLCKLTVISKAEQEESQYGETIMKMQMLEDASRYQRTETEDTTAVSMPPKFLGPLKGTNKIVEGQKAHFEIRLEPQSDPTMTVEWYFNGQAIMSASRIKTYHDFGYVSLDISDIRQADAGQYTVVARNALGQAQMSTVMTVETRSAIDTTTMHEVTLDKTAALERRHQEPRYDIEELTKSKPEFVLPLQDPKPLVEGKNVHLEARLEPMNDPTMKVEWFCNGKPITIGSRFKTYFDFGFVALDILGVYTTDSGEYTCRAENYLGSAHTSACVRVQGTGDIQTDTMHDGAMEQIHFLEDSSRNQRTAQDLTEINQAPNFVKSLKNIETVEGTNIHLEARLQPVGDSSMRVEWFFNDAPLKVGHRFKPAYDFDYVALDLLSVYPIDSGIYTCKASNSLGQAVTSASVKVTAKKDLVFDSEHPESLHKLQYLDDSSRYQKRETMEEVSVKIRPKFLTKLKDVVQQERKHAHFEAKIEPITDPNLRVDWYKDGQPIQMGSRFRLIHDFGYVALDINDLIEEDSGVYTCVATNLMGKDEISANLKVLNLAAVVLDSQNQNLTMEQLQMLEDRSRYSRSEQVEETTSQAPVFTNSLKNLEVLEGQRAHFEARLIPTSDPTMKVEWFHNNKPVKSGSRFTEYNDFGFVALDIMYTYAEDSGTYTCRATNINGQAVTSCTLVCHTKDSIVSETMNQEAMKKISYLESSARSQRTTTVEETTMQAPVFTSPIKDQRLTENAPLHFEARLIPVGDPDLKVEWFKNNVPIQHANRISTMHDFGYVALDMKYVKPEDSGTYTCRATNRLGQAVTTATLMVSSKESLLLESQHSEALEKLRYLEDTSRHTKSATEETVITQPPRFVVQLSGLTQLWEGQSAHVECRLEPYPDPTMKVEWFHNGKALQIGHRFRTMYDFGFCAMDILQAVAEDSGTYEVRATNRVGTATSSIKIEVKPKSDFIVDTQHPEAMAQISRLEQKAPHKLPEDTVMIEKPHFGRALRNQERLIEGQAIHMEATLTPVNDPTMKVEWFFNGQPVQSGHRFRTTYDFGFVALDILYAYPEDSGTYMCKATNAAGQAVTSCSIGVEGTGSMQTETLDEERMRKIRQLETMGQTTEEAKEVVFQKPVFTTPLISVDNLKEGERCHLECRLEPINDPNLKVEWFVNGVEIKAGHRFRTTHDFGYVALDVLYTYAEDSGNYLCKATNKVGEAVNSCSVKVAARRSIYFDTQHPEGWEKIQNLEQRGRYDRIEVTEPPMQAPRFTSELRGITRLSEGQHVHLEGRVEPVHDPTLRIEWYHNGKALQSAARFHTTFDFGYVALDITGVYPEDSGEYTCRAVNHLGEATSIISFKVEGKEAIIYESARPEGLEKIRQLEDSAKMGQQVVEDSRTFQRPVFTQPLQNLDNLTEGETAHFECRLIPVGDPKLKVEWFRNEKPVETSSRINRTHDFGYVALDITGVRPDDEGIYMCRAANDLGEAVTTASIKIKSHATIELDTQHPEGMRKIKALEDRKPDARGPEPEKVYDKPVFTAALAGPAQVMEGQNAHYECRVVPVGDPNMRFEWYCNGVELKMGSRFTTNHDFGYVTLDIMKCVDEDSGVYMCKAINNAGEAVSSCTTRVIAKGNILGDSLHPGWETIKLRETQWNRVPETPTSPEQQEPPMFTKHLESHDRLQEGGTVKLEGQVQPAHDPNLSIEWFKNGVQLTTGAGGIVGSYNEGTRIRSTFDFGHVTLNIAGLRENDSGIYTCKAVNRVGEAVSTCNLKVYDRDWLIGESTHPDALPKIAELEQQVTVTKAMIEPTYDVPVFISHLNNVECREGDTAHFECKVEPSKDPTMKIEWFINGKPMQAAARYAATYDFGFVSLDCSHCYAEDSGIYMCRATNSKGSASTTGTLKCLSKANLYFDTQHPQGRAGLEKVEEAERAYWAKYQRQMSEQEVTFPKPFFVRPLQANFSLNENQALHMEGNVEPKKDPDLKIEWFLNGKPIEQATRFKTSYDFGLVNLDLNDTYDRDQGIYTCRAYNKAGEAFSTSTVVVGTKDNLIETTQHPAGDAGLDAIHRMEEKNLRRDDRELPDEEGHPPVFTKPFKNLSNIEEGEIAHFEGMLTPVGDQSMKVEWFFNGEALKASHRVRTVYAFGMVVLEILGTKIPDSGTYTCRATNKWGQAECSVTLECVDRAHGQPPKFTTHIQSLEGLKDGDSAHYECTLIPVGDPNMRVEWFHNGEPLRNATRIKTVSDFGFVVLDIAYLQNHDAGEWMCKATNKYGSDTTKAYLNCFGMGGVLTDSLQPASLDKIAALEGHKTSLKAPTSPSAAEPPKFITHIANIDRCVEGMSAHFEARLRPVNDPNLVVEWYRDGKKLPSGHRYRTFHDFGIVILDILYCYEEDSGVYEARAVNKLGEDKTTSTLKCFSKTNLILTPQVPKGMEGGLEKLQTLEETAWMRRDSVQSERSGMAPKFTVPLSNIDSMKEGENAHFEARLVPTDDPRLKVEWYWNGKPMKHSSRIRQFCDFGFVIMEISPIYPEDSGEYMCRAYNDYGEAVTKATLKCEGKRSIILETQLPKSMQKGMEKIAELEGLMIKSPDLGTPTDAGQPPQFVTKPEDVTIGENGLAHFECRLIPVNDPNLRVEWYHNGRPLSAGSRIKTINDFGFVILEMSNCYSNDSGTYICRAINKHGEASVEVKLNVASKSGIILEPQATMKFKDCTSSIQKLEESMWKREDIPQEEEKPCPPRFVTELQDIHDLVEGQPAHFDCRVEPVGDPTMRIEWFHNGMPLAAGSRVHMMDDFGFVVLDLEWTFARDTGEYICRATNKWGQATTKAMLNVRFKHGVDLSSQLPQGMTAEKLKELERGPLSEKYDKEGEMAPPKFTVPIKNQSLEEGDRAFFEARVEPRNDPNLQVEWFFNGKPLQSGHRFRTSFEMGHVTLELLHTYAEDSGEYVCRAYNKLGQDFTKATLKSKASQSVVLQSQVPKGMKGGVDFATQMEETLKKYCKEVMLTAEDIYDVEKRQPPRFVTHIKDVKDLKEMEEYTFDCQLAPVGDPNMKVEWFFNGRPLPFKNRFTPIYDFGYVALVMNWVFGEDSGEYLCRATNLWGMDETRATLKAIGRPGVIYDSQIPKGMQSLEKIRELEASMLTTQETAVEEDKPRTKPEVLKKPESLEVQEGDWARFSIRVSGHPRPRVMWIVNGNTAMSGNRFKIWYDGMFHLDIPKTRQYDNGKVEVICRNSLGETYACCEIKVNPRQDDYRAVLKNSPKPWYDYDLKSYQKERQETELDRILEEKVNKDYSILHESKFGEYMAKPIEKGEDLEWQKLAKQKKAGEKIKELEHSQRLKAGHKESHMFASPAEHAAQRSLAKGMASRYEEQMGDSESIQPDYDRPPRRVLRDVEDMRHDEATLREFEPSESTVHGKEIHTSTQKQTQKEVQGDKEIHRTITATEKTEMEHKGKTTERLVQGTPQKPAKPPFFTKKIQPCRSYEREPARFMVEFDGDPMPTVQWYREDYPITSSPDFLIHTFGDKSILTIREVFLEDSGVFAVVAENRGGRAKCSANLVVAERKQSRAGAVPPSFDQTIQDTQGKPGSTVRLDAKIHGTPPIDTYWLKNGSKLTQDGHFRMVSKQDTYSLIITDAVPEDSDAYECVAINKAGEGRCQATVEIVGPRPPQSQQAPAKPGSGPQAPTVVQKPKPQIVQEGQSAVFDCLISATPKPKIQWMKGNQPLKASKYFSMTTDGDRYRLRFSEVFPEDEGTYHCVASNPSGKLTVEAVLKVKQPQQKEVAPSVAPIEPVTVTEGQVARFNTVVLGTPIPKVQWYREGALIPQSRDFEMFMEGNSAVLDIKETYPEDSGTFICRATNNAGQAETSAVLTVKNCNLTPSSKFILTSSSGVGDNCSHGGGGGVLIVAKEGGVASCSARGLYNWK</sequence>
<feature type="domain" description="Ig-like" evidence="10">
    <location>
        <begin position="2590"/>
        <end position="2687"/>
    </location>
</feature>
<feature type="region of interest" description="Disordered" evidence="9">
    <location>
        <begin position="4323"/>
        <end position="4386"/>
    </location>
</feature>
<feature type="compositionally biased region" description="Basic and acidic residues" evidence="9">
    <location>
        <begin position="4323"/>
        <end position="4333"/>
    </location>
</feature>
<dbReference type="FunFam" id="2.60.40.10:FF:000107">
    <property type="entry name" value="Myosin, light chain kinase a"/>
    <property type="match status" value="1"/>
</dbReference>
<feature type="compositionally biased region" description="Basic and acidic residues" evidence="9">
    <location>
        <begin position="4340"/>
        <end position="4370"/>
    </location>
</feature>
<feature type="domain" description="Ig-like" evidence="10">
    <location>
        <begin position="341"/>
        <end position="430"/>
    </location>
</feature>
<evidence type="ECO:0000256" key="1">
    <source>
        <dbReference type="ARBA" id="ARBA00004496"/>
    </source>
</evidence>
<feature type="domain" description="Ig-like" evidence="10">
    <location>
        <begin position="992"/>
        <end position="1085"/>
    </location>
</feature>
<dbReference type="Gene3D" id="2.60.40.10">
    <property type="entry name" value="Immunoglobulins"/>
    <property type="match status" value="35"/>
</dbReference>
<feature type="domain" description="Ig-like" evidence="10">
    <location>
        <begin position="1259"/>
        <end position="1351"/>
    </location>
</feature>
<comment type="subcellular location">
    <subcellularLocation>
        <location evidence="1">Cytoplasm</location>
    </subcellularLocation>
</comment>
<dbReference type="InterPro" id="IPR013098">
    <property type="entry name" value="Ig_I-set"/>
</dbReference>
<dbReference type="PANTHER" id="PTHR47633:SF4">
    <property type="entry name" value="MYOPALLADIN ISOFORM X1"/>
    <property type="match status" value="1"/>
</dbReference>
<feature type="domain" description="Ig-like" evidence="10">
    <location>
        <begin position="1660"/>
        <end position="1752"/>
    </location>
</feature>
<keyword evidence="6" id="KW-0067">ATP-binding</keyword>
<feature type="domain" description="Ig-like" evidence="10">
    <location>
        <begin position="3380"/>
        <end position="3471"/>
    </location>
</feature>
<feature type="domain" description="Ig-like" evidence="10">
    <location>
        <begin position="3933"/>
        <end position="4024"/>
    </location>
</feature>
<feature type="domain" description="Ig-like" evidence="10">
    <location>
        <begin position="3655"/>
        <end position="3746"/>
    </location>
</feature>
<feature type="domain" description="Ig-like" evidence="10">
    <location>
        <begin position="210"/>
        <end position="298"/>
    </location>
</feature>
<feature type="compositionally biased region" description="Basic and acidic residues" evidence="9">
    <location>
        <begin position="4251"/>
        <end position="4260"/>
    </location>
</feature>
<feature type="domain" description="Ig-like" evidence="10">
    <location>
        <begin position="4696"/>
        <end position="4783"/>
    </location>
</feature>
<dbReference type="FunFam" id="2.60.40.10:FF:000430">
    <property type="entry name" value="Sallimus, isoform P"/>
    <property type="match status" value="1"/>
</dbReference>
<dbReference type="PANTHER" id="PTHR47633">
    <property type="entry name" value="IMMUNOGLOBULIN"/>
    <property type="match status" value="1"/>
</dbReference>
<evidence type="ECO:0000259" key="10">
    <source>
        <dbReference type="PROSITE" id="PS50835"/>
    </source>
</evidence>
<proteinExistence type="inferred from homology"/>
<dbReference type="SMART" id="SM00408">
    <property type="entry name" value="IGc2"/>
    <property type="match status" value="31"/>
</dbReference>
<dbReference type="InterPro" id="IPR003599">
    <property type="entry name" value="Ig_sub"/>
</dbReference>
<feature type="domain" description="Ig-like" evidence="10">
    <location>
        <begin position="1793"/>
        <end position="1884"/>
    </location>
</feature>
<feature type="domain" description="Ig-like" evidence="10">
    <location>
        <begin position="2871"/>
        <end position="2962"/>
    </location>
</feature>
<feature type="domain" description="Ig-like" evidence="10">
    <location>
        <begin position="1527"/>
        <end position="1612"/>
    </location>
</feature>
<gene>
    <name evidence="11" type="ORF">Pmani_021424</name>
</gene>
<accession>A0AAE1PGB0</accession>
<feature type="domain" description="Ig-like" evidence="10">
    <location>
        <begin position="859"/>
        <end position="949"/>
    </location>
</feature>
<dbReference type="EMBL" id="JAWZYT010002091">
    <property type="protein sequence ID" value="KAK4306764.1"/>
    <property type="molecule type" value="Genomic_DNA"/>
</dbReference>
<feature type="domain" description="Ig-like" evidence="10">
    <location>
        <begin position="2057"/>
        <end position="2150"/>
    </location>
</feature>
<evidence type="ECO:0000256" key="8">
    <source>
        <dbReference type="ARBA" id="ARBA00023319"/>
    </source>
</evidence>
<protein>
    <recommendedName>
        <fullName evidence="10">Ig-like domain-containing protein</fullName>
    </recommendedName>
</protein>
<evidence type="ECO:0000256" key="9">
    <source>
        <dbReference type="SAM" id="MobiDB-lite"/>
    </source>
</evidence>
<feature type="domain" description="Ig-like" evidence="10">
    <location>
        <begin position="440"/>
        <end position="529"/>
    </location>
</feature>